<dbReference type="Proteomes" id="UP000288216">
    <property type="component" value="Unassembled WGS sequence"/>
</dbReference>
<proteinExistence type="predicted"/>
<organism evidence="3 4">
    <name type="scientific">Scyliorhinus torazame</name>
    <name type="common">Cloudy catshark</name>
    <name type="synonym">Catulus torazame</name>
    <dbReference type="NCBI Taxonomy" id="75743"/>
    <lineage>
        <taxon>Eukaryota</taxon>
        <taxon>Metazoa</taxon>
        <taxon>Chordata</taxon>
        <taxon>Craniata</taxon>
        <taxon>Vertebrata</taxon>
        <taxon>Chondrichthyes</taxon>
        <taxon>Elasmobranchii</taxon>
        <taxon>Galeomorphii</taxon>
        <taxon>Galeoidea</taxon>
        <taxon>Carcharhiniformes</taxon>
        <taxon>Scyliorhinidae</taxon>
        <taxon>Scyliorhinus</taxon>
    </lineage>
</organism>
<dbReference type="InterPro" id="IPR036236">
    <property type="entry name" value="Znf_C2H2_sf"/>
</dbReference>
<accession>A0A401QDZ6</accession>
<dbReference type="PROSITE" id="PS50157">
    <property type="entry name" value="ZINC_FINGER_C2H2_2"/>
    <property type="match status" value="2"/>
</dbReference>
<feature type="domain" description="C2H2-type" evidence="2">
    <location>
        <begin position="84"/>
        <end position="109"/>
    </location>
</feature>
<dbReference type="InterPro" id="IPR013087">
    <property type="entry name" value="Znf_C2H2_type"/>
</dbReference>
<comment type="caution">
    <text evidence="3">The sequence shown here is derived from an EMBL/GenBank/DDBJ whole genome shotgun (WGS) entry which is preliminary data.</text>
</comment>
<keyword evidence="1" id="KW-0862">Zinc</keyword>
<evidence type="ECO:0000313" key="4">
    <source>
        <dbReference type="Proteomes" id="UP000288216"/>
    </source>
</evidence>
<dbReference type="Pfam" id="PF00096">
    <property type="entry name" value="zf-C2H2"/>
    <property type="match status" value="1"/>
</dbReference>
<reference evidence="3 4" key="1">
    <citation type="journal article" date="2018" name="Nat. Ecol. Evol.">
        <title>Shark genomes provide insights into elasmobranch evolution and the origin of vertebrates.</title>
        <authorList>
            <person name="Hara Y"/>
            <person name="Yamaguchi K"/>
            <person name="Onimaru K"/>
            <person name="Kadota M"/>
            <person name="Koyanagi M"/>
            <person name="Keeley SD"/>
            <person name="Tatsumi K"/>
            <person name="Tanaka K"/>
            <person name="Motone F"/>
            <person name="Kageyama Y"/>
            <person name="Nozu R"/>
            <person name="Adachi N"/>
            <person name="Nishimura O"/>
            <person name="Nakagawa R"/>
            <person name="Tanegashima C"/>
            <person name="Kiyatake I"/>
            <person name="Matsumoto R"/>
            <person name="Murakumo K"/>
            <person name="Nishida K"/>
            <person name="Terakita A"/>
            <person name="Kuratani S"/>
            <person name="Sato K"/>
            <person name="Hyodo S Kuraku.S."/>
        </authorList>
    </citation>
    <scope>NUCLEOTIDE SEQUENCE [LARGE SCALE GENOMIC DNA]</scope>
</reference>
<dbReference type="PROSITE" id="PS00028">
    <property type="entry name" value="ZINC_FINGER_C2H2_1"/>
    <property type="match status" value="2"/>
</dbReference>
<dbReference type="AlphaFoldDB" id="A0A401QDZ6"/>
<keyword evidence="4" id="KW-1185">Reference proteome</keyword>
<feature type="domain" description="C2H2-type" evidence="2">
    <location>
        <begin position="53"/>
        <end position="83"/>
    </location>
</feature>
<keyword evidence="1" id="KW-0863">Zinc-finger</keyword>
<evidence type="ECO:0000256" key="1">
    <source>
        <dbReference type="PROSITE-ProRule" id="PRU00042"/>
    </source>
</evidence>
<dbReference type="OrthoDB" id="8685330at2759"/>
<dbReference type="EMBL" id="BFAA01046683">
    <property type="protein sequence ID" value="GCB83596.1"/>
    <property type="molecule type" value="Genomic_DNA"/>
</dbReference>
<dbReference type="STRING" id="75743.A0A401QDZ6"/>
<evidence type="ECO:0000313" key="3">
    <source>
        <dbReference type="EMBL" id="GCB83596.1"/>
    </source>
</evidence>
<dbReference type="SUPFAM" id="SSF57667">
    <property type="entry name" value="beta-beta-alpha zinc fingers"/>
    <property type="match status" value="2"/>
</dbReference>
<name>A0A401QDZ6_SCYTO</name>
<gene>
    <name evidence="3" type="ORF">scyTo_0024440</name>
</gene>
<feature type="non-terminal residue" evidence="3">
    <location>
        <position position="109"/>
    </location>
</feature>
<protein>
    <recommendedName>
        <fullName evidence="2">C2H2-type domain-containing protein</fullName>
    </recommendedName>
</protein>
<dbReference type="SMART" id="SM00355">
    <property type="entry name" value="ZnF_C2H2"/>
    <property type="match status" value="2"/>
</dbReference>
<evidence type="ECO:0000259" key="2">
    <source>
        <dbReference type="PROSITE" id="PS50157"/>
    </source>
</evidence>
<keyword evidence="1" id="KW-0479">Metal-binding</keyword>
<dbReference type="Gene3D" id="3.30.160.60">
    <property type="entry name" value="Classic Zinc Finger"/>
    <property type="match status" value="2"/>
</dbReference>
<dbReference type="GO" id="GO:0008270">
    <property type="term" value="F:zinc ion binding"/>
    <property type="evidence" value="ECO:0007669"/>
    <property type="project" value="UniProtKB-KW"/>
</dbReference>
<sequence>MCHIRPVPVLGNNIHLDCGTCQSGSPCFQSVCSPDLYSFHSVYVRKKIQKQYVRCEFEGCGKIVSNPQYLKRHMKYQHVLHRTFACTYPSCGRIFRFKTQMEEHEKLHS</sequence>